<evidence type="ECO:0000313" key="6">
    <source>
        <dbReference type="EMBL" id="NDV85762.1"/>
    </source>
</evidence>
<dbReference type="Gene3D" id="1.10.101.10">
    <property type="entry name" value="PGBD-like superfamily/PGBD"/>
    <property type="match status" value="1"/>
</dbReference>
<dbReference type="SUPFAM" id="SSF111369">
    <property type="entry name" value="HlyD-like secretion proteins"/>
    <property type="match status" value="1"/>
</dbReference>
<dbReference type="Gene3D" id="2.40.50.100">
    <property type="match status" value="1"/>
</dbReference>
<dbReference type="InterPro" id="IPR036366">
    <property type="entry name" value="PGBDSf"/>
</dbReference>
<dbReference type="InterPro" id="IPR002477">
    <property type="entry name" value="Peptidoglycan-bd-like"/>
</dbReference>
<dbReference type="Gene3D" id="1.10.287.470">
    <property type="entry name" value="Helix hairpin bin"/>
    <property type="match status" value="1"/>
</dbReference>
<keyword evidence="3" id="KW-0472">Membrane</keyword>
<evidence type="ECO:0000259" key="5">
    <source>
        <dbReference type="Pfam" id="PF25954"/>
    </source>
</evidence>
<accession>A0A6L9MDV2</accession>
<evidence type="ECO:0000256" key="1">
    <source>
        <dbReference type="ARBA" id="ARBA00009477"/>
    </source>
</evidence>
<keyword evidence="3" id="KW-0812">Transmembrane</keyword>
<gene>
    <name evidence="6" type="ORF">GTW51_03500</name>
</gene>
<evidence type="ECO:0000259" key="4">
    <source>
        <dbReference type="Pfam" id="PF01471"/>
    </source>
</evidence>
<protein>
    <submittedName>
        <fullName evidence="6">Efflux RND transporter periplasmic adaptor subunit</fullName>
    </submittedName>
</protein>
<dbReference type="GO" id="GO:0015562">
    <property type="term" value="F:efflux transmembrane transporter activity"/>
    <property type="evidence" value="ECO:0007669"/>
    <property type="project" value="TreeGrafter"/>
</dbReference>
<keyword evidence="7" id="KW-1185">Reference proteome</keyword>
<feature type="domain" description="Peptidoglycan binding-like" evidence="4">
    <location>
        <begin position="441"/>
        <end position="493"/>
    </location>
</feature>
<dbReference type="PANTHER" id="PTHR30469:SF29">
    <property type="entry name" value="BLR2860 PROTEIN"/>
    <property type="match status" value="1"/>
</dbReference>
<dbReference type="InterPro" id="IPR006143">
    <property type="entry name" value="RND_pump_MFP"/>
</dbReference>
<dbReference type="Pfam" id="PF01471">
    <property type="entry name" value="PG_binding_1"/>
    <property type="match status" value="1"/>
</dbReference>
<feature type="region of interest" description="Disordered" evidence="2">
    <location>
        <begin position="373"/>
        <end position="403"/>
    </location>
</feature>
<dbReference type="AlphaFoldDB" id="A0A6L9MDV2"/>
<dbReference type="InterPro" id="IPR058792">
    <property type="entry name" value="Beta-barrel_RND_2"/>
</dbReference>
<evidence type="ECO:0000313" key="7">
    <source>
        <dbReference type="Proteomes" id="UP000476332"/>
    </source>
</evidence>
<feature type="domain" description="CusB-like beta-barrel" evidence="5">
    <location>
        <begin position="224"/>
        <end position="293"/>
    </location>
</feature>
<feature type="transmembrane region" description="Helical" evidence="3">
    <location>
        <begin position="24"/>
        <end position="46"/>
    </location>
</feature>
<dbReference type="Gene3D" id="2.40.30.170">
    <property type="match status" value="1"/>
</dbReference>
<evidence type="ECO:0000256" key="2">
    <source>
        <dbReference type="SAM" id="MobiDB-lite"/>
    </source>
</evidence>
<dbReference type="SUPFAM" id="SSF47090">
    <property type="entry name" value="PGBD-like"/>
    <property type="match status" value="1"/>
</dbReference>
<dbReference type="InterPro" id="IPR036365">
    <property type="entry name" value="PGBD-like_sf"/>
</dbReference>
<dbReference type="NCBIfam" id="TIGR01730">
    <property type="entry name" value="RND_mfp"/>
    <property type="match status" value="1"/>
</dbReference>
<organism evidence="6 7">
    <name type="scientific">Aurantimonas aggregata</name>
    <dbReference type="NCBI Taxonomy" id="2047720"/>
    <lineage>
        <taxon>Bacteria</taxon>
        <taxon>Pseudomonadati</taxon>
        <taxon>Pseudomonadota</taxon>
        <taxon>Alphaproteobacteria</taxon>
        <taxon>Hyphomicrobiales</taxon>
        <taxon>Aurantimonadaceae</taxon>
        <taxon>Aurantimonas</taxon>
    </lineage>
</organism>
<sequence length="504" mass="52512">MTEKPKTVDATAATPQNTREPKSWSGWIAALFVLALVGWMGSGYYYPTASTDAEAPRSIERQPFTVEAFVSRARTVTEFVASEGQVSPDRMTPVRAKVGGTVEDIAVAKGDFVEEGALIARIALDDRVAQRSQAEAELARRQGEYDRVSGLAERGYATAAQVEAAQAELATAQAALAAIQQTTGDTEIRAPITGVLDNFDLDLGEFVAASAEVGTVIDNDPLSVDIQIPQQSVGRVRAGQPAAVTFITGETREGTVSYVAANADASTRTFPVEITIANPDRDIPAGISAQVRIPVGEIPAHFLSAALLALGPDGTLGVKAVDEDETVVFHPINLVRAETDGIWVSGPPEAMRVISVGQGFVSSGETVRVIEADPTEEVPEPAPSLATPDSPLAADEGPAEATTGSVEPVVVPEASASAADVAPTETASLLETIGVSGEGMPVRLLQQRLAALGYEVGPVDGVLGESTKEAIRQFQRSNELEVTGEVSAALAMALFADDAPAGAE</sequence>
<feature type="region of interest" description="Disordered" evidence="2">
    <location>
        <begin position="1"/>
        <end position="21"/>
    </location>
</feature>
<dbReference type="EMBL" id="JAAAMJ010000001">
    <property type="protein sequence ID" value="NDV85762.1"/>
    <property type="molecule type" value="Genomic_DNA"/>
</dbReference>
<evidence type="ECO:0000256" key="3">
    <source>
        <dbReference type="SAM" id="Phobius"/>
    </source>
</evidence>
<comment type="caution">
    <text evidence="6">The sequence shown here is derived from an EMBL/GenBank/DDBJ whole genome shotgun (WGS) entry which is preliminary data.</text>
</comment>
<reference evidence="6 7" key="1">
    <citation type="submission" date="2020-01" db="EMBL/GenBank/DDBJ databases">
        <title>Genomes of bacteria type strains.</title>
        <authorList>
            <person name="Chen J."/>
            <person name="Zhu S."/>
            <person name="Chen J."/>
        </authorList>
    </citation>
    <scope>NUCLEOTIDE SEQUENCE [LARGE SCALE GENOMIC DNA]</scope>
    <source>
        <strain evidence="6 7">KCTC 52919</strain>
    </source>
</reference>
<comment type="similarity">
    <text evidence="1">Belongs to the membrane fusion protein (MFP) (TC 8.A.1) family.</text>
</comment>
<dbReference type="Pfam" id="PF25954">
    <property type="entry name" value="Beta-barrel_RND_2"/>
    <property type="match status" value="1"/>
</dbReference>
<dbReference type="GO" id="GO:1990281">
    <property type="term" value="C:efflux pump complex"/>
    <property type="evidence" value="ECO:0007669"/>
    <property type="project" value="TreeGrafter"/>
</dbReference>
<keyword evidence="3" id="KW-1133">Transmembrane helix</keyword>
<dbReference type="PANTHER" id="PTHR30469">
    <property type="entry name" value="MULTIDRUG RESISTANCE PROTEIN MDTA"/>
    <property type="match status" value="1"/>
</dbReference>
<dbReference type="RefSeq" id="WP_163042462.1">
    <property type="nucleotide sequence ID" value="NZ_JAAAMJ010000001.1"/>
</dbReference>
<dbReference type="Proteomes" id="UP000476332">
    <property type="component" value="Unassembled WGS sequence"/>
</dbReference>
<proteinExistence type="inferred from homology"/>
<name>A0A6L9MDV2_9HYPH</name>